<name>A0A841L233_9FIRM</name>
<dbReference type="RefSeq" id="WP_184310983.1">
    <property type="nucleotide sequence ID" value="NZ_JACHEN010000014.1"/>
</dbReference>
<gene>
    <name evidence="2" type="ORF">HNQ80_002549</name>
</gene>
<reference evidence="2 3" key="1">
    <citation type="submission" date="2020-08" db="EMBL/GenBank/DDBJ databases">
        <title>Genomic Encyclopedia of Type Strains, Phase IV (KMG-IV): sequencing the most valuable type-strain genomes for metagenomic binning, comparative biology and taxonomic classification.</title>
        <authorList>
            <person name="Goeker M."/>
        </authorList>
    </citation>
    <scope>NUCLEOTIDE SEQUENCE [LARGE SCALE GENOMIC DNA]</scope>
    <source>
        <strain evidence="2 3">DSM 103526</strain>
    </source>
</reference>
<organism evidence="2 3">
    <name type="scientific">Anaerosolibacter carboniphilus</name>
    <dbReference type="NCBI Taxonomy" id="1417629"/>
    <lineage>
        <taxon>Bacteria</taxon>
        <taxon>Bacillati</taxon>
        <taxon>Bacillota</taxon>
        <taxon>Clostridia</taxon>
        <taxon>Peptostreptococcales</taxon>
        <taxon>Thermotaleaceae</taxon>
        <taxon>Anaerosolibacter</taxon>
    </lineage>
</organism>
<evidence type="ECO:0000256" key="1">
    <source>
        <dbReference type="SAM" id="Phobius"/>
    </source>
</evidence>
<accession>A0A841L233</accession>
<feature type="transmembrane region" description="Helical" evidence="1">
    <location>
        <begin position="86"/>
        <end position="103"/>
    </location>
</feature>
<keyword evidence="1" id="KW-0812">Transmembrane</keyword>
<feature type="transmembrane region" description="Helical" evidence="1">
    <location>
        <begin position="31"/>
        <end position="49"/>
    </location>
</feature>
<feature type="transmembrane region" description="Helical" evidence="1">
    <location>
        <begin position="162"/>
        <end position="178"/>
    </location>
</feature>
<keyword evidence="3" id="KW-1185">Reference proteome</keyword>
<evidence type="ECO:0000313" key="2">
    <source>
        <dbReference type="EMBL" id="MBB6216449.1"/>
    </source>
</evidence>
<feature type="transmembrane region" description="Helical" evidence="1">
    <location>
        <begin position="61"/>
        <end position="79"/>
    </location>
</feature>
<dbReference type="EMBL" id="JACHEN010000014">
    <property type="protein sequence ID" value="MBB6216449.1"/>
    <property type="molecule type" value="Genomic_DNA"/>
</dbReference>
<proteinExistence type="predicted"/>
<evidence type="ECO:0008006" key="4">
    <source>
        <dbReference type="Google" id="ProtNLM"/>
    </source>
</evidence>
<keyword evidence="1" id="KW-1133">Transmembrane helix</keyword>
<dbReference type="Proteomes" id="UP000579281">
    <property type="component" value="Unassembled WGS sequence"/>
</dbReference>
<comment type="caution">
    <text evidence="2">The sequence shown here is derived from an EMBL/GenBank/DDBJ whole genome shotgun (WGS) entry which is preliminary data.</text>
</comment>
<evidence type="ECO:0000313" key="3">
    <source>
        <dbReference type="Proteomes" id="UP000579281"/>
    </source>
</evidence>
<keyword evidence="1" id="KW-0472">Membrane</keyword>
<sequence>MWVESLGSSVILGKFRGGKIKNLAYIYIEKWWLVTLAALIEFTASWIRGREISSMWQYVDQYIWLIHLITYGLLIYVMICNRKLSGFKLILIGIILNFIVILSNGGRMPVNISGIDPIVYQEKIEILQSGRDLVHTVLDETTLFGFLGDVIHLKKPYPLPKTLSIGDLFMMVGVFLFVQRQMLTSINTSKNEKTSLTTNH</sequence>
<dbReference type="AlphaFoldDB" id="A0A841L233"/>
<dbReference type="InterPro" id="IPR035168">
    <property type="entry name" value="DUF5317"/>
</dbReference>
<protein>
    <recommendedName>
        <fullName evidence="4">DUF5317 domain-containing protein</fullName>
    </recommendedName>
</protein>
<dbReference type="Pfam" id="PF17248">
    <property type="entry name" value="DUF5317"/>
    <property type="match status" value="1"/>
</dbReference>